<dbReference type="AlphaFoldDB" id="A0A2C5YR15"/>
<dbReference type="STRING" id="2004952.A0A2C5YR15"/>
<feature type="compositionally biased region" description="Pro residues" evidence="1">
    <location>
        <begin position="491"/>
        <end position="502"/>
    </location>
</feature>
<comment type="caution">
    <text evidence="3">The sequence shown here is derived from an EMBL/GenBank/DDBJ whole genome shotgun (WGS) entry which is preliminary data.</text>
</comment>
<name>A0A2C5YR15_9HYPO</name>
<feature type="region of interest" description="Disordered" evidence="1">
    <location>
        <begin position="103"/>
        <end position="128"/>
    </location>
</feature>
<feature type="region of interest" description="Disordered" evidence="1">
    <location>
        <begin position="1065"/>
        <end position="1094"/>
    </location>
</feature>
<proteinExistence type="predicted"/>
<evidence type="ECO:0000313" key="3">
    <source>
        <dbReference type="EMBL" id="PHH70166.1"/>
    </source>
</evidence>
<gene>
    <name evidence="3" type="ORF">CDD80_6183</name>
</gene>
<dbReference type="PROSITE" id="PS00028">
    <property type="entry name" value="ZINC_FINGER_C2H2_1"/>
    <property type="match status" value="2"/>
</dbReference>
<feature type="compositionally biased region" description="Polar residues" evidence="1">
    <location>
        <begin position="49"/>
        <end position="61"/>
    </location>
</feature>
<dbReference type="EMBL" id="NJES01000659">
    <property type="protein sequence ID" value="PHH70166.1"/>
    <property type="molecule type" value="Genomic_DNA"/>
</dbReference>
<organism evidence="3 4">
    <name type="scientific">Ophiocordyceps camponoti-rufipedis</name>
    <dbReference type="NCBI Taxonomy" id="2004952"/>
    <lineage>
        <taxon>Eukaryota</taxon>
        <taxon>Fungi</taxon>
        <taxon>Dikarya</taxon>
        <taxon>Ascomycota</taxon>
        <taxon>Pezizomycotina</taxon>
        <taxon>Sordariomycetes</taxon>
        <taxon>Hypocreomycetidae</taxon>
        <taxon>Hypocreales</taxon>
        <taxon>Ophiocordycipitaceae</taxon>
        <taxon>Ophiocordyceps</taxon>
    </lineage>
</organism>
<feature type="compositionally biased region" description="Acidic residues" evidence="1">
    <location>
        <begin position="622"/>
        <end position="631"/>
    </location>
</feature>
<reference evidence="3 4" key="1">
    <citation type="submission" date="2017-06" db="EMBL/GenBank/DDBJ databases">
        <title>Ant-infecting Ophiocordyceps genomes reveal a high diversity of potential behavioral manipulation genes and a possible major role for enterotoxins.</title>
        <authorList>
            <person name="De Bekker C."/>
            <person name="Evans H.C."/>
            <person name="Brachmann A."/>
            <person name="Hughes D.P."/>
        </authorList>
    </citation>
    <scope>NUCLEOTIDE SEQUENCE [LARGE SCALE GENOMIC DNA]</scope>
    <source>
        <strain evidence="3 4">Map16</strain>
    </source>
</reference>
<dbReference type="SMART" id="SM00355">
    <property type="entry name" value="ZnF_C2H2"/>
    <property type="match status" value="3"/>
</dbReference>
<feature type="domain" description="C2H2-type" evidence="2">
    <location>
        <begin position="821"/>
        <end position="844"/>
    </location>
</feature>
<feature type="region of interest" description="Disordered" evidence="1">
    <location>
        <begin position="610"/>
        <end position="631"/>
    </location>
</feature>
<evidence type="ECO:0000256" key="1">
    <source>
        <dbReference type="SAM" id="MobiDB-lite"/>
    </source>
</evidence>
<dbReference type="Pfam" id="PF26082">
    <property type="entry name" value="zf-C2H2_AcuF"/>
    <property type="match status" value="1"/>
</dbReference>
<dbReference type="InterPro" id="IPR013087">
    <property type="entry name" value="Znf_C2H2_type"/>
</dbReference>
<evidence type="ECO:0000259" key="2">
    <source>
        <dbReference type="PROSITE" id="PS00028"/>
    </source>
</evidence>
<feature type="compositionally biased region" description="Basic residues" evidence="1">
    <location>
        <begin position="444"/>
        <end position="456"/>
    </location>
</feature>
<sequence>MGSTFPFSPAAQEVGARRFKTPGFPARRLSVSVPDASAVSLDSAPASPVNGQLRTPLSGSNMGLRCYQPSEYGGDPFFGAQSTHARPGSPSFLDEHLATKLAQSADGPSYPPTPARTESISVHNVSPRSPSRCAVAQLTDCSLPDSVSPEQLQTSVRSFQAVDPAELTSKGIVDDAAGDGGMVPAPLRVGPRSPRVAVSVWDHGGQAGDVAAAHRPAGNCGVLVPGEYIAPVTNSGFVIGIQDPKVSLQDDVEAPRVGLDPESRPADEVPSIKEVAARRELDERNQEVSDWLAQYLNDPSLSSASSFSPPEETSAQAIHELEQSRPEHEDGIPLGDQTENRIIAGQTYYNEAGGGFLSQVDRDIIAVDAKWDDAPMLPHIIAGSSGISQPQTSQAAIEKYEGLCRDNDSILSRSATWGTRRRSSPSVLDLDIDNSQSGSFLKKLAARGREKTKKGSLFKDLRGLVNRPSATSVRKRSRSRSRGSAADGDMSPPPPPPPPPPAGEQQTSPARLSPRSPTWRRRRQKPTPSINTALASVAYRIVNIGTPLSQSASFCITPPLRSPRTSRSSTFGMRSSHRSGGPQLTPARVDSHNSFADLWKRSAGPLMTPLSKTSHFGGSVGVDDDDDDDDDDDELLYEVGRMTNSSFMDSMTPSYEGFQQHILAFYPQLGEHHGYLVDRIAHQQVVRYKNLLSATVKHLNYGTSCPNGSLCAALGGSSGVSGTGAGVEGGGPADGVIGPDSFPPDIPLPPTARLPAEFECQLCFQRKRFQKPSDWTKHVHEDIQPFTCTWDKCRDPKVFKRKADWVRHENEGHRHLEWWTCDVDDCQHTCYRRDNFLQHLVREHKFPEPKVKTKAAMKRSGGLDSTWQAVEKCHVETSARPQDEPCRFCGKLLPTWKKLTVHLAKHMEHISLAVLRLAAARSQDLTADDVISPVLDPGSRPASVFCGSSCNSMATHQSQLQPSFASGGGYPSDQKSSFGYRFMEQVEGGPQTPSSPLFTPHLNQGYAAAASTMPSLLGSPPALYMSSTLGESQMSCEPVTAPPSACKTGVSMSGWEAPAQAATGFSGDGRLTSPSIPRAHYEGGSETKRGWGYL</sequence>
<accession>A0A2C5YR15</accession>
<dbReference type="PANTHER" id="PTHR35391:SF3">
    <property type="entry name" value="FINGER DOMAIN PROTEIN, PUTATIVE (AFU_ORTHOLOGUE AFUA_8G04300)-RELATED"/>
    <property type="match status" value="1"/>
</dbReference>
<feature type="compositionally biased region" description="Polar residues" evidence="1">
    <location>
        <begin position="116"/>
        <end position="128"/>
    </location>
</feature>
<evidence type="ECO:0000313" key="4">
    <source>
        <dbReference type="Proteomes" id="UP000226431"/>
    </source>
</evidence>
<dbReference type="InterPro" id="IPR058925">
    <property type="entry name" value="zf-C2H2_AcuF"/>
</dbReference>
<dbReference type="PANTHER" id="PTHR35391">
    <property type="entry name" value="C2H2-TYPE DOMAIN-CONTAINING PROTEIN-RELATED"/>
    <property type="match status" value="1"/>
</dbReference>
<feature type="compositionally biased region" description="Low complexity" evidence="1">
    <location>
        <begin position="559"/>
        <end position="570"/>
    </location>
</feature>
<feature type="region of interest" description="Disordered" evidence="1">
    <location>
        <begin position="559"/>
        <end position="588"/>
    </location>
</feature>
<feature type="domain" description="C2H2-type" evidence="2">
    <location>
        <begin position="886"/>
        <end position="906"/>
    </location>
</feature>
<keyword evidence="4" id="KW-1185">Reference proteome</keyword>
<feature type="compositionally biased region" description="Basic and acidic residues" evidence="1">
    <location>
        <begin position="1079"/>
        <end position="1094"/>
    </location>
</feature>
<dbReference type="Proteomes" id="UP000226431">
    <property type="component" value="Unassembled WGS sequence"/>
</dbReference>
<dbReference type="OrthoDB" id="5315052at2759"/>
<protein>
    <recommendedName>
        <fullName evidence="2">C2H2-type domain-containing protein</fullName>
    </recommendedName>
</protein>
<feature type="region of interest" description="Disordered" evidence="1">
    <location>
        <begin position="444"/>
        <end position="531"/>
    </location>
</feature>
<feature type="region of interest" description="Disordered" evidence="1">
    <location>
        <begin position="35"/>
        <end position="66"/>
    </location>
</feature>